<accession>A0ABD6QL00</accession>
<reference evidence="1 2" key="1">
    <citation type="submission" date="2016-07" db="EMBL/GenBank/DDBJ databases">
        <authorList>
            <person name="Sutton G."/>
            <person name="Brinkac L."/>
            <person name="Sanka R."/>
            <person name="Adams M."/>
            <person name="Lau E."/>
            <person name="Kumar A."/>
            <person name="Macaden R."/>
        </authorList>
    </citation>
    <scope>NUCLEOTIDE SEQUENCE [LARGE SCALE GENOMIC DNA]</scope>
    <source>
        <strain evidence="1 2">GA-0871</strain>
    </source>
</reference>
<comment type="caution">
    <text evidence="1">The sequence shown here is derived from an EMBL/GenBank/DDBJ whole genome shotgun (WGS) entry which is preliminary data.</text>
</comment>
<gene>
    <name evidence="1" type="ORF">A5742_31425</name>
</gene>
<dbReference type="AlphaFoldDB" id="A0ABD6QL00"/>
<dbReference type="EMBL" id="MBER01000097">
    <property type="protein sequence ID" value="OMC41893.1"/>
    <property type="molecule type" value="Genomic_DNA"/>
</dbReference>
<evidence type="ECO:0000313" key="2">
    <source>
        <dbReference type="Proteomes" id="UP000187001"/>
    </source>
</evidence>
<evidence type="ECO:0000313" key="1">
    <source>
        <dbReference type="EMBL" id="OMC41893.1"/>
    </source>
</evidence>
<proteinExistence type="predicted"/>
<name>A0ABD6QL00_MYCFO</name>
<protein>
    <submittedName>
        <fullName evidence="1">Uncharacterized protein</fullName>
    </submittedName>
</protein>
<organism evidence="1 2">
    <name type="scientific">Mycolicibacterium fortuitum</name>
    <name type="common">Mycobacterium fortuitum</name>
    <dbReference type="NCBI Taxonomy" id="1766"/>
    <lineage>
        <taxon>Bacteria</taxon>
        <taxon>Bacillati</taxon>
        <taxon>Actinomycetota</taxon>
        <taxon>Actinomycetes</taxon>
        <taxon>Mycobacteriales</taxon>
        <taxon>Mycobacteriaceae</taxon>
        <taxon>Mycolicibacterium</taxon>
    </lineage>
</organism>
<dbReference type="Proteomes" id="UP000187001">
    <property type="component" value="Unassembled WGS sequence"/>
</dbReference>
<sequence>MTAKIRSSDVRYQATCGMCSTGFTADQPTIKYCSHECKQGAARIQARAYKLRQKKAGNRV</sequence>